<feature type="domain" description="Cadherin" evidence="17">
    <location>
        <begin position="383"/>
        <end position="487"/>
    </location>
</feature>
<evidence type="ECO:0000313" key="19">
    <source>
        <dbReference type="Proteomes" id="UP000694567"/>
    </source>
</evidence>
<dbReference type="InterPro" id="IPR039808">
    <property type="entry name" value="Cadherin"/>
</dbReference>
<dbReference type="FunFam" id="2.60.40.60:FF:000008">
    <property type="entry name" value="Cadherin 24"/>
    <property type="match status" value="1"/>
</dbReference>
<sequence length="789" mass="87863">MSKWLSFLSLLDRKWSAVELYCEDLRRNINFSSQNQTKHVEGETEVHHRPKRGWVWNQFFVLEEHMGPDPQYVGKLHSNSDKGDGSVKYILTGEGAGTIFIIDDTTGDIHSTKSLDREQKTHYVLHAQAIDRRTNKPLEPESEFIIKVQDINDNAPKFTDGPYIVTVPEMSEMGTSVLQVTATDADDPTYGNSARVVYSILQGQPYFSVDPKTGVIRTALHNMDREAREHYSVVIQAKDMAGQVGGLSGSTTVNITLTDVNDNPPRFPQKHYQLYVPESAQVGSDVGKIKANDADTGSNADMKYTIINGDGSGVFSISTDKETREGILSLKKPLNYEKKKSYTLNIEGANTHLDFRFSHLGPFKDVTMLKIIVGDVDEPPLFTMPSYVMEVYENAKIGTTVGTVTAQDPDTANSLVRYFIDHNTEQDRYFTIDASTGTIKTAKIFDREETPWYNITVAASEIDNPGLVSHVPVGVRILDVNDNPPELAREYDVVVCENAKPGQVIQTITATDKDNSANGARFHFSLDEGLSLNPNFTLRDNEDNTASILTRRRRYSRTTQDIYYLPVLISDGGVPPLSSSSTLTIRVCACERDGRVRTCHAEAFLSSAGLSTGALIAILLCVVILLAIVVLFITLRRSKKEPLIISEEDVRENVVTYDDEGGGEEDTEAFDITALRNPSAAEELKYRRDVRPEVKPVPRHHPSSSLDSIDVQEFIKQRLAEADLDPSVPPYDSLQTYAYEGHRSEAGSISSLDSATTHSDQDYNYLGDWGPEFKKLAELYGEIESERTT</sequence>
<keyword evidence="9 14" id="KW-0130">Cell adhesion</keyword>
<dbReference type="InterPro" id="IPR027397">
    <property type="entry name" value="Catenin-bd_sf"/>
</dbReference>
<evidence type="ECO:0000256" key="14">
    <source>
        <dbReference type="RuleBase" id="RU003318"/>
    </source>
</evidence>
<dbReference type="FunFam" id="2.60.40.60:FF:000017">
    <property type="entry name" value="Cadherin 24"/>
    <property type="match status" value="1"/>
</dbReference>
<dbReference type="Ensembl" id="ENSBOBT00000014221.1">
    <property type="protein sequence ID" value="ENSBOBP00000013894.1"/>
    <property type="gene ID" value="ENSBOBG00000008296.1"/>
</dbReference>
<dbReference type="GO" id="GO:0016339">
    <property type="term" value="P:calcium-dependent cell-cell adhesion via plasma membrane cell adhesion molecules"/>
    <property type="evidence" value="ECO:0007669"/>
    <property type="project" value="TreeGrafter"/>
</dbReference>
<dbReference type="InterPro" id="IPR002126">
    <property type="entry name" value="Cadherin-like_dom"/>
</dbReference>
<dbReference type="Proteomes" id="UP000694567">
    <property type="component" value="Unplaced"/>
</dbReference>
<feature type="domain" description="Cadherin" evidence="17">
    <location>
        <begin position="268"/>
        <end position="382"/>
    </location>
</feature>
<dbReference type="GO" id="GO:0007043">
    <property type="term" value="P:cell-cell junction assembly"/>
    <property type="evidence" value="ECO:0007669"/>
    <property type="project" value="TreeGrafter"/>
</dbReference>
<dbReference type="GO" id="GO:0005912">
    <property type="term" value="C:adherens junction"/>
    <property type="evidence" value="ECO:0007669"/>
    <property type="project" value="TreeGrafter"/>
</dbReference>
<evidence type="ECO:0000256" key="12">
    <source>
        <dbReference type="ARBA" id="ARBA00023180"/>
    </source>
</evidence>
<reference evidence="18" key="2">
    <citation type="submission" date="2025-09" db="UniProtKB">
        <authorList>
            <consortium name="Ensembl"/>
        </authorList>
    </citation>
    <scope>IDENTIFICATION</scope>
</reference>
<evidence type="ECO:0000256" key="5">
    <source>
        <dbReference type="ARBA" id="ARBA00022723"/>
    </source>
</evidence>
<dbReference type="PROSITE" id="PS00232">
    <property type="entry name" value="CADHERIN_1"/>
    <property type="match status" value="2"/>
</dbReference>
<comment type="function">
    <text evidence="15">Cadherins are calcium-dependent cell adhesion proteins.</text>
</comment>
<feature type="domain" description="Cadherin" evidence="17">
    <location>
        <begin position="487"/>
        <end position="604"/>
    </location>
</feature>
<dbReference type="FunFam" id="2.60.40.60:FF:000012">
    <property type="entry name" value="Cadherin 24"/>
    <property type="match status" value="1"/>
</dbReference>
<evidence type="ECO:0000256" key="1">
    <source>
        <dbReference type="ARBA" id="ARBA00004251"/>
    </source>
</evidence>
<feature type="domain" description="Cadherin" evidence="17">
    <location>
        <begin position="159"/>
        <end position="267"/>
    </location>
</feature>
<evidence type="ECO:0000256" key="8">
    <source>
        <dbReference type="ARBA" id="ARBA00022837"/>
    </source>
</evidence>
<evidence type="ECO:0000256" key="16">
    <source>
        <dbReference type="SAM" id="Phobius"/>
    </source>
</evidence>
<evidence type="ECO:0000256" key="15">
    <source>
        <dbReference type="RuleBase" id="RU004357"/>
    </source>
</evidence>
<evidence type="ECO:0000256" key="4">
    <source>
        <dbReference type="ARBA" id="ARBA00022692"/>
    </source>
</evidence>
<feature type="domain" description="Cadherin" evidence="17">
    <location>
        <begin position="78"/>
        <end position="158"/>
    </location>
</feature>
<evidence type="ECO:0000256" key="6">
    <source>
        <dbReference type="ARBA" id="ARBA00022729"/>
    </source>
</evidence>
<dbReference type="Pfam" id="PF01049">
    <property type="entry name" value="CADH_Y-type_LIR"/>
    <property type="match status" value="1"/>
</dbReference>
<keyword evidence="10 16" id="KW-1133">Transmembrane helix</keyword>
<dbReference type="Gene3D" id="2.60.40.60">
    <property type="entry name" value="Cadherins"/>
    <property type="match status" value="5"/>
</dbReference>
<keyword evidence="4 14" id="KW-0812">Transmembrane</keyword>
<dbReference type="AlphaFoldDB" id="A0A8C0F888"/>
<organism evidence="18 19">
    <name type="scientific">Bubo bubo</name>
    <name type="common">Eurasian eagle-owl</name>
    <name type="synonym">Strix bubo</name>
    <dbReference type="NCBI Taxonomy" id="30461"/>
    <lineage>
        <taxon>Eukaryota</taxon>
        <taxon>Metazoa</taxon>
        <taxon>Chordata</taxon>
        <taxon>Craniata</taxon>
        <taxon>Vertebrata</taxon>
        <taxon>Euteleostomi</taxon>
        <taxon>Archelosauria</taxon>
        <taxon>Archosauria</taxon>
        <taxon>Dinosauria</taxon>
        <taxon>Saurischia</taxon>
        <taxon>Theropoda</taxon>
        <taxon>Coelurosauria</taxon>
        <taxon>Aves</taxon>
        <taxon>Neognathae</taxon>
        <taxon>Neoaves</taxon>
        <taxon>Telluraves</taxon>
        <taxon>Strigiformes</taxon>
        <taxon>Strigidae</taxon>
        <taxon>Bubo</taxon>
    </lineage>
</organism>
<name>A0A8C0F888_BUBBB</name>
<dbReference type="Pfam" id="PF00028">
    <property type="entry name" value="Cadherin"/>
    <property type="match status" value="5"/>
</dbReference>
<reference evidence="18" key="1">
    <citation type="submission" date="2025-08" db="UniProtKB">
        <authorList>
            <consortium name="Ensembl"/>
        </authorList>
    </citation>
    <scope>IDENTIFICATION</scope>
</reference>
<evidence type="ECO:0000256" key="11">
    <source>
        <dbReference type="ARBA" id="ARBA00023136"/>
    </source>
</evidence>
<evidence type="ECO:0000256" key="13">
    <source>
        <dbReference type="PROSITE-ProRule" id="PRU00043"/>
    </source>
</evidence>
<proteinExistence type="predicted"/>
<dbReference type="GO" id="GO:0034332">
    <property type="term" value="P:adherens junction organization"/>
    <property type="evidence" value="ECO:0007669"/>
    <property type="project" value="TreeGrafter"/>
</dbReference>
<keyword evidence="6" id="KW-0732">Signal</keyword>
<evidence type="ECO:0000313" key="18">
    <source>
        <dbReference type="Ensembl" id="ENSBOBP00000013894.1"/>
    </source>
</evidence>
<dbReference type="GO" id="GO:0044331">
    <property type="term" value="P:cell-cell adhesion mediated by cadherin"/>
    <property type="evidence" value="ECO:0007669"/>
    <property type="project" value="TreeGrafter"/>
</dbReference>
<dbReference type="CDD" id="cd11304">
    <property type="entry name" value="Cadherin_repeat"/>
    <property type="match status" value="5"/>
</dbReference>
<dbReference type="PROSITE" id="PS50268">
    <property type="entry name" value="CADHERIN_2"/>
    <property type="match status" value="5"/>
</dbReference>
<feature type="transmembrane region" description="Helical" evidence="16">
    <location>
        <begin position="614"/>
        <end position="635"/>
    </location>
</feature>
<evidence type="ECO:0000256" key="10">
    <source>
        <dbReference type="ARBA" id="ARBA00022989"/>
    </source>
</evidence>
<dbReference type="InterPro" id="IPR020894">
    <property type="entry name" value="Cadherin_CS"/>
</dbReference>
<keyword evidence="12" id="KW-0325">Glycoprotein</keyword>
<evidence type="ECO:0000256" key="2">
    <source>
        <dbReference type="ARBA" id="ARBA00022475"/>
    </source>
</evidence>
<keyword evidence="8 13" id="KW-0106">Calcium</keyword>
<keyword evidence="3" id="KW-0165">Cleavage on pair of basic residues</keyword>
<dbReference type="GO" id="GO:0000902">
    <property type="term" value="P:cell morphogenesis"/>
    <property type="evidence" value="ECO:0007669"/>
    <property type="project" value="TreeGrafter"/>
</dbReference>
<evidence type="ECO:0000259" key="17">
    <source>
        <dbReference type="PROSITE" id="PS50268"/>
    </source>
</evidence>
<dbReference type="GO" id="GO:0016477">
    <property type="term" value="P:cell migration"/>
    <property type="evidence" value="ECO:0007669"/>
    <property type="project" value="TreeGrafter"/>
</dbReference>
<dbReference type="FunFam" id="4.10.900.10:FF:000001">
    <property type="entry name" value="Cadherin 2"/>
    <property type="match status" value="1"/>
</dbReference>
<evidence type="ECO:0000256" key="7">
    <source>
        <dbReference type="ARBA" id="ARBA00022737"/>
    </source>
</evidence>
<dbReference type="PANTHER" id="PTHR24027">
    <property type="entry name" value="CADHERIN-23"/>
    <property type="match status" value="1"/>
</dbReference>
<dbReference type="FunFam" id="2.60.40.60:FF:000014">
    <property type="entry name" value="Cadherin 8"/>
    <property type="match status" value="1"/>
</dbReference>
<dbReference type="PANTHER" id="PTHR24027:SF106">
    <property type="entry name" value="CADHERIN-18"/>
    <property type="match status" value="1"/>
</dbReference>
<evidence type="ECO:0000256" key="9">
    <source>
        <dbReference type="ARBA" id="ARBA00022889"/>
    </source>
</evidence>
<comment type="subcellular location">
    <subcellularLocation>
        <location evidence="1 14">Cell membrane</location>
        <topology evidence="1 14">Single-pass type I membrane protein</topology>
    </subcellularLocation>
</comment>
<dbReference type="GO" id="GO:0045296">
    <property type="term" value="F:cadherin binding"/>
    <property type="evidence" value="ECO:0007669"/>
    <property type="project" value="TreeGrafter"/>
</dbReference>
<dbReference type="FunFam" id="2.60.40.60:FF:000009">
    <property type="entry name" value="Cadherin 24"/>
    <property type="match status" value="1"/>
</dbReference>
<dbReference type="GO" id="GO:0016342">
    <property type="term" value="C:catenin complex"/>
    <property type="evidence" value="ECO:0007669"/>
    <property type="project" value="TreeGrafter"/>
</dbReference>
<dbReference type="GO" id="GO:0008013">
    <property type="term" value="F:beta-catenin binding"/>
    <property type="evidence" value="ECO:0007669"/>
    <property type="project" value="TreeGrafter"/>
</dbReference>
<dbReference type="GO" id="GO:0005509">
    <property type="term" value="F:calcium ion binding"/>
    <property type="evidence" value="ECO:0007669"/>
    <property type="project" value="UniProtKB-UniRule"/>
</dbReference>
<dbReference type="Gene3D" id="4.10.900.10">
    <property type="entry name" value="TCF3-CBD (Catenin binding domain)"/>
    <property type="match status" value="1"/>
</dbReference>
<accession>A0A8C0F888</accession>
<dbReference type="InterPro" id="IPR000233">
    <property type="entry name" value="Cadherin_Y-type_LIR"/>
</dbReference>
<dbReference type="SUPFAM" id="SSF49313">
    <property type="entry name" value="Cadherin-like"/>
    <property type="match status" value="5"/>
</dbReference>
<dbReference type="GO" id="GO:0007156">
    <property type="term" value="P:homophilic cell adhesion via plasma membrane adhesion molecules"/>
    <property type="evidence" value="ECO:0007669"/>
    <property type="project" value="InterPro"/>
</dbReference>
<dbReference type="SMART" id="SM00112">
    <property type="entry name" value="CA"/>
    <property type="match status" value="5"/>
</dbReference>
<evidence type="ECO:0000256" key="3">
    <source>
        <dbReference type="ARBA" id="ARBA00022685"/>
    </source>
</evidence>
<keyword evidence="7" id="KW-0677">Repeat</keyword>
<keyword evidence="11 16" id="KW-0472">Membrane</keyword>
<keyword evidence="19" id="KW-1185">Reference proteome</keyword>
<keyword evidence="2" id="KW-1003">Cell membrane</keyword>
<keyword evidence="5" id="KW-0479">Metal-binding</keyword>
<dbReference type="PRINTS" id="PR00205">
    <property type="entry name" value="CADHERIN"/>
</dbReference>
<protein>
    <submittedName>
        <fullName evidence="18">Cadherin 18</fullName>
    </submittedName>
</protein>
<dbReference type="InterPro" id="IPR015919">
    <property type="entry name" value="Cadherin-like_sf"/>
</dbReference>